<comment type="catalytic activity">
    <reaction evidence="1">
        <text>ATP + protein L-histidine = ADP + protein N-phospho-L-histidine.</text>
        <dbReference type="EC" id="2.7.13.3"/>
    </reaction>
</comment>
<dbReference type="Pfam" id="PF08448">
    <property type="entry name" value="PAS_4"/>
    <property type="match status" value="1"/>
</dbReference>
<dbReference type="GO" id="GO:0000156">
    <property type="term" value="F:phosphorelay response regulator activity"/>
    <property type="evidence" value="ECO:0007669"/>
    <property type="project" value="TreeGrafter"/>
</dbReference>
<dbReference type="PRINTS" id="PR00344">
    <property type="entry name" value="BCTRLSENSOR"/>
</dbReference>
<evidence type="ECO:0000256" key="10">
    <source>
        <dbReference type="ARBA" id="ARBA00022989"/>
    </source>
</evidence>
<feature type="transmembrane region" description="Helical" evidence="13">
    <location>
        <begin position="6"/>
        <end position="28"/>
    </location>
</feature>
<organism evidence="17 18">
    <name type="scientific">Candidatus Promineifilum breve</name>
    <dbReference type="NCBI Taxonomy" id="1806508"/>
    <lineage>
        <taxon>Bacteria</taxon>
        <taxon>Bacillati</taxon>
        <taxon>Chloroflexota</taxon>
        <taxon>Ardenticatenia</taxon>
        <taxon>Candidatus Promineifilales</taxon>
        <taxon>Candidatus Promineifilaceae</taxon>
        <taxon>Candidatus Promineifilum</taxon>
    </lineage>
</organism>
<dbReference type="SMART" id="SM00091">
    <property type="entry name" value="PAS"/>
    <property type="match status" value="1"/>
</dbReference>
<evidence type="ECO:0000256" key="4">
    <source>
        <dbReference type="ARBA" id="ARBA00022553"/>
    </source>
</evidence>
<dbReference type="FunFam" id="3.30.565.10:FF:000006">
    <property type="entry name" value="Sensor histidine kinase WalK"/>
    <property type="match status" value="1"/>
</dbReference>
<dbReference type="Pfam" id="PF00672">
    <property type="entry name" value="HAMP"/>
    <property type="match status" value="1"/>
</dbReference>
<dbReference type="EC" id="2.7.13.3" evidence="3"/>
<dbReference type="KEGG" id="pbf:CFX0092_B0016"/>
<keyword evidence="7" id="KW-0547">Nucleotide-binding</keyword>
<evidence type="ECO:0000256" key="7">
    <source>
        <dbReference type="ARBA" id="ARBA00022741"/>
    </source>
</evidence>
<dbReference type="GO" id="GO:0030295">
    <property type="term" value="F:protein kinase activator activity"/>
    <property type="evidence" value="ECO:0007669"/>
    <property type="project" value="TreeGrafter"/>
</dbReference>
<feature type="domain" description="Histidine kinase" evidence="14">
    <location>
        <begin position="241"/>
        <end position="458"/>
    </location>
</feature>
<dbReference type="FunFam" id="1.10.287.130:FF:000001">
    <property type="entry name" value="Two-component sensor histidine kinase"/>
    <property type="match status" value="1"/>
</dbReference>
<dbReference type="CDD" id="cd00082">
    <property type="entry name" value="HisKA"/>
    <property type="match status" value="1"/>
</dbReference>
<dbReference type="PROSITE" id="PS50112">
    <property type="entry name" value="PAS"/>
    <property type="match status" value="1"/>
</dbReference>
<keyword evidence="9" id="KW-0067">ATP-binding</keyword>
<evidence type="ECO:0000259" key="15">
    <source>
        <dbReference type="PROSITE" id="PS50112"/>
    </source>
</evidence>
<dbReference type="GO" id="GO:0016020">
    <property type="term" value="C:membrane"/>
    <property type="evidence" value="ECO:0007669"/>
    <property type="project" value="UniProtKB-SubCell"/>
</dbReference>
<dbReference type="CDD" id="cd00130">
    <property type="entry name" value="PAS"/>
    <property type="match status" value="1"/>
</dbReference>
<name>A0A160T952_9CHLR</name>
<dbReference type="SUPFAM" id="SSF55874">
    <property type="entry name" value="ATPase domain of HSP90 chaperone/DNA topoisomerase II/histidine kinase"/>
    <property type="match status" value="1"/>
</dbReference>
<protein>
    <recommendedName>
        <fullName evidence="3">histidine kinase</fullName>
        <ecNumber evidence="3">2.7.13.3</ecNumber>
    </recommendedName>
</protein>
<evidence type="ECO:0000259" key="16">
    <source>
        <dbReference type="PROSITE" id="PS50885"/>
    </source>
</evidence>
<feature type="domain" description="HAMP" evidence="16">
    <location>
        <begin position="64"/>
        <end position="116"/>
    </location>
</feature>
<sequence>MGNRVYWRIALPFLGLTLVMALVSYLFLTRTSCMGDPGCVRRAALAAAGLGVVGTLLAAWVVSERLARPVRDVTVVARRAAAGDDSARVLSDREDELGDLVRAFGDMTERHRAQAAALTQDKLRLATVLDQMADGVLITDDDGHVELINPAACRLLHTTTAAALGRSFAAVARHHALIDLWQRCHERGSEQVEAVEISPKLFLQGVATPFRRGEAAGIVVIFQDLTQVRRLQVMRRDFISNLSHELRSPLAGLRALIETLQEGALDDPAAAERFLGRAAGEVNTMSQMVEELTELSQIESGQVRLRLAPVSVEALLEGPLQRLWPEAEAAALEISVELPPELPPVLVDADRIRQVIGNLLHNAIKFTPPGGHITLSAAAEADEVIIEVRDTGIGIAKAELSRVFERFYKSDRARTRGRGGTGLGLAIARHIVEAHGGRIWVKSKEGKGSGFFFSLPRA</sequence>
<evidence type="ECO:0000256" key="8">
    <source>
        <dbReference type="ARBA" id="ARBA00022777"/>
    </source>
</evidence>
<reference evidence="17" key="1">
    <citation type="submission" date="2016-01" db="EMBL/GenBank/DDBJ databases">
        <authorList>
            <person name="Mcilroy J.S."/>
            <person name="Karst M S."/>
            <person name="Albertsen M."/>
        </authorList>
    </citation>
    <scope>NUCLEOTIDE SEQUENCE</scope>
    <source>
        <strain evidence="17">Cfx-K</strain>
    </source>
</reference>
<dbReference type="Gene3D" id="1.10.287.130">
    <property type="match status" value="1"/>
</dbReference>
<proteinExistence type="predicted"/>
<dbReference type="SMART" id="SM00388">
    <property type="entry name" value="HisKA"/>
    <property type="match status" value="1"/>
</dbReference>
<dbReference type="InterPro" id="IPR003661">
    <property type="entry name" value="HisK_dim/P_dom"/>
</dbReference>
<dbReference type="Gene3D" id="3.30.450.20">
    <property type="entry name" value="PAS domain"/>
    <property type="match status" value="1"/>
</dbReference>
<evidence type="ECO:0000256" key="9">
    <source>
        <dbReference type="ARBA" id="ARBA00022840"/>
    </source>
</evidence>
<dbReference type="SUPFAM" id="SSF158472">
    <property type="entry name" value="HAMP domain-like"/>
    <property type="match status" value="1"/>
</dbReference>
<keyword evidence="18" id="KW-1185">Reference proteome</keyword>
<evidence type="ECO:0000256" key="2">
    <source>
        <dbReference type="ARBA" id="ARBA00004141"/>
    </source>
</evidence>
<dbReference type="Gene3D" id="6.10.340.10">
    <property type="match status" value="1"/>
</dbReference>
<dbReference type="InterPro" id="IPR003660">
    <property type="entry name" value="HAMP_dom"/>
</dbReference>
<dbReference type="Pfam" id="PF00512">
    <property type="entry name" value="HisKA"/>
    <property type="match status" value="1"/>
</dbReference>
<dbReference type="GO" id="GO:0007234">
    <property type="term" value="P:osmosensory signaling via phosphorelay pathway"/>
    <property type="evidence" value="ECO:0007669"/>
    <property type="project" value="TreeGrafter"/>
</dbReference>
<evidence type="ECO:0000256" key="5">
    <source>
        <dbReference type="ARBA" id="ARBA00022679"/>
    </source>
</evidence>
<dbReference type="AlphaFoldDB" id="A0A160T952"/>
<dbReference type="InterPro" id="IPR000014">
    <property type="entry name" value="PAS"/>
</dbReference>
<dbReference type="Proteomes" id="UP000215027">
    <property type="component" value="Chromosome II"/>
</dbReference>
<dbReference type="SUPFAM" id="SSF55785">
    <property type="entry name" value="PYP-like sensor domain (PAS domain)"/>
    <property type="match status" value="1"/>
</dbReference>
<keyword evidence="10 13" id="KW-1133">Transmembrane helix</keyword>
<dbReference type="SMART" id="SM00304">
    <property type="entry name" value="HAMP"/>
    <property type="match status" value="2"/>
</dbReference>
<evidence type="ECO:0000256" key="11">
    <source>
        <dbReference type="ARBA" id="ARBA00023012"/>
    </source>
</evidence>
<dbReference type="InterPro" id="IPR050351">
    <property type="entry name" value="BphY/WalK/GraS-like"/>
</dbReference>
<dbReference type="EMBL" id="LN890656">
    <property type="protein sequence ID" value="CUS05550.1"/>
    <property type="molecule type" value="Genomic_DNA"/>
</dbReference>
<dbReference type="PANTHER" id="PTHR42878">
    <property type="entry name" value="TWO-COMPONENT HISTIDINE KINASE"/>
    <property type="match status" value="1"/>
</dbReference>
<gene>
    <name evidence="17" type="ORF">CFX0092_B0016</name>
</gene>
<dbReference type="InterPro" id="IPR004358">
    <property type="entry name" value="Sig_transdc_His_kin-like_C"/>
</dbReference>
<dbReference type="CDD" id="cd06225">
    <property type="entry name" value="HAMP"/>
    <property type="match status" value="1"/>
</dbReference>
<dbReference type="CDD" id="cd00075">
    <property type="entry name" value="HATPase"/>
    <property type="match status" value="1"/>
</dbReference>
<evidence type="ECO:0000256" key="13">
    <source>
        <dbReference type="SAM" id="Phobius"/>
    </source>
</evidence>
<dbReference type="InterPro" id="IPR035965">
    <property type="entry name" value="PAS-like_dom_sf"/>
</dbReference>
<dbReference type="PANTHER" id="PTHR42878:SF7">
    <property type="entry name" value="SENSOR HISTIDINE KINASE GLRK"/>
    <property type="match status" value="1"/>
</dbReference>
<dbReference type="InterPro" id="IPR036097">
    <property type="entry name" value="HisK_dim/P_sf"/>
</dbReference>
<evidence type="ECO:0000256" key="12">
    <source>
        <dbReference type="ARBA" id="ARBA00023136"/>
    </source>
</evidence>
<dbReference type="Pfam" id="PF02518">
    <property type="entry name" value="HATPase_c"/>
    <property type="match status" value="1"/>
</dbReference>
<feature type="transmembrane region" description="Helical" evidence="13">
    <location>
        <begin position="40"/>
        <end position="62"/>
    </location>
</feature>
<evidence type="ECO:0000313" key="18">
    <source>
        <dbReference type="Proteomes" id="UP000215027"/>
    </source>
</evidence>
<dbReference type="InterPro" id="IPR013656">
    <property type="entry name" value="PAS_4"/>
</dbReference>
<dbReference type="Gene3D" id="3.30.565.10">
    <property type="entry name" value="Histidine kinase-like ATPase, C-terminal domain"/>
    <property type="match status" value="1"/>
</dbReference>
<evidence type="ECO:0000256" key="3">
    <source>
        <dbReference type="ARBA" id="ARBA00012438"/>
    </source>
</evidence>
<dbReference type="PROSITE" id="PS50885">
    <property type="entry name" value="HAMP"/>
    <property type="match status" value="1"/>
</dbReference>
<evidence type="ECO:0000259" key="14">
    <source>
        <dbReference type="PROSITE" id="PS50109"/>
    </source>
</evidence>
<evidence type="ECO:0000256" key="6">
    <source>
        <dbReference type="ARBA" id="ARBA00022692"/>
    </source>
</evidence>
<feature type="domain" description="PAS" evidence="15">
    <location>
        <begin position="121"/>
        <end position="167"/>
    </location>
</feature>
<accession>A0A160T952</accession>
<dbReference type="InterPro" id="IPR003594">
    <property type="entry name" value="HATPase_dom"/>
</dbReference>
<dbReference type="GO" id="GO:0000155">
    <property type="term" value="F:phosphorelay sensor kinase activity"/>
    <property type="evidence" value="ECO:0007669"/>
    <property type="project" value="InterPro"/>
</dbReference>
<keyword evidence="6 13" id="KW-0812">Transmembrane</keyword>
<dbReference type="SMART" id="SM00387">
    <property type="entry name" value="HATPase_c"/>
    <property type="match status" value="1"/>
</dbReference>
<keyword evidence="5" id="KW-0808">Transferase</keyword>
<keyword evidence="8 17" id="KW-0418">Kinase</keyword>
<dbReference type="InterPro" id="IPR005467">
    <property type="entry name" value="His_kinase_dom"/>
</dbReference>
<dbReference type="InterPro" id="IPR036890">
    <property type="entry name" value="HATPase_C_sf"/>
</dbReference>
<dbReference type="PROSITE" id="PS50109">
    <property type="entry name" value="HIS_KIN"/>
    <property type="match status" value="1"/>
</dbReference>
<dbReference type="SUPFAM" id="SSF47384">
    <property type="entry name" value="Homodimeric domain of signal transducing histidine kinase"/>
    <property type="match status" value="1"/>
</dbReference>
<keyword evidence="4" id="KW-0597">Phosphoprotein</keyword>
<evidence type="ECO:0000256" key="1">
    <source>
        <dbReference type="ARBA" id="ARBA00000085"/>
    </source>
</evidence>
<comment type="subcellular location">
    <subcellularLocation>
        <location evidence="2">Membrane</location>
        <topology evidence="2">Multi-pass membrane protein</topology>
    </subcellularLocation>
</comment>
<dbReference type="GO" id="GO:0005524">
    <property type="term" value="F:ATP binding"/>
    <property type="evidence" value="ECO:0007669"/>
    <property type="project" value="UniProtKB-KW"/>
</dbReference>
<keyword evidence="11" id="KW-0902">Two-component regulatory system</keyword>
<evidence type="ECO:0000313" key="17">
    <source>
        <dbReference type="EMBL" id="CUS05550.1"/>
    </source>
</evidence>
<keyword evidence="12 13" id="KW-0472">Membrane</keyword>